<dbReference type="Proteomes" id="UP000030758">
    <property type="component" value="Unassembled WGS sequence"/>
</dbReference>
<protein>
    <recommendedName>
        <fullName evidence="1">Helix-turn-helix domain-containing protein</fullName>
    </recommendedName>
</protein>
<feature type="domain" description="Helix-turn-helix" evidence="1">
    <location>
        <begin position="1"/>
        <end position="36"/>
    </location>
</feature>
<accession>A0A085LRZ3</accession>
<sequence length="120" mass="13406">MIDRAISICDKEFLAAELAHVKATFLYNGYPPGLVSSVVRQRTNRPEVPLPDHNVPLLLLPYYKGAGEKIRQMGHPRKIMEEAVSSSAVVEHVVACLHPDDQVTVTRMHHDPEDDPDGTR</sequence>
<evidence type="ECO:0000313" key="2">
    <source>
        <dbReference type="EMBL" id="KFD47739.1"/>
    </source>
</evidence>
<reference evidence="2 4" key="1">
    <citation type="journal article" date="2014" name="Nat. Genet.">
        <title>Genome and transcriptome of the porcine whipworm Trichuris suis.</title>
        <authorList>
            <person name="Jex A.R."/>
            <person name="Nejsum P."/>
            <person name="Schwarz E.M."/>
            <person name="Hu L."/>
            <person name="Young N.D."/>
            <person name="Hall R.S."/>
            <person name="Korhonen P.K."/>
            <person name="Liao S."/>
            <person name="Thamsborg S."/>
            <person name="Xia J."/>
            <person name="Xu P."/>
            <person name="Wang S."/>
            <person name="Scheerlinck J.P."/>
            <person name="Hofmann A."/>
            <person name="Sternberg P.W."/>
            <person name="Wang J."/>
            <person name="Gasser R.B."/>
        </authorList>
    </citation>
    <scope>NUCLEOTIDE SEQUENCE [LARGE SCALE GENOMIC DNA]</scope>
    <source>
        <strain evidence="3">DCEP-RM93F</strain>
        <strain evidence="2">DCEP-RM93M</strain>
    </source>
</reference>
<dbReference type="EMBL" id="KL367645">
    <property type="protein sequence ID" value="KFD60829.1"/>
    <property type="molecule type" value="Genomic_DNA"/>
</dbReference>
<gene>
    <name evidence="2" type="ORF">M513_11417</name>
    <name evidence="3" type="ORF">M514_11417</name>
</gene>
<dbReference type="AlphaFoldDB" id="A0A085LRZ3"/>
<dbReference type="InterPro" id="IPR058912">
    <property type="entry name" value="HTH_animal"/>
</dbReference>
<keyword evidence="4" id="KW-1185">Reference proteome</keyword>
<dbReference type="Proteomes" id="UP000030764">
    <property type="component" value="Unassembled WGS sequence"/>
</dbReference>
<evidence type="ECO:0000259" key="1">
    <source>
        <dbReference type="Pfam" id="PF26215"/>
    </source>
</evidence>
<evidence type="ECO:0000313" key="3">
    <source>
        <dbReference type="EMBL" id="KFD60829.1"/>
    </source>
</evidence>
<organism evidence="2 4">
    <name type="scientific">Trichuris suis</name>
    <name type="common">pig whipworm</name>
    <dbReference type="NCBI Taxonomy" id="68888"/>
    <lineage>
        <taxon>Eukaryota</taxon>
        <taxon>Metazoa</taxon>
        <taxon>Ecdysozoa</taxon>
        <taxon>Nematoda</taxon>
        <taxon>Enoplea</taxon>
        <taxon>Dorylaimia</taxon>
        <taxon>Trichinellida</taxon>
        <taxon>Trichuridae</taxon>
        <taxon>Trichuris</taxon>
    </lineage>
</organism>
<dbReference type="Pfam" id="PF26215">
    <property type="entry name" value="HTH_animal"/>
    <property type="match status" value="1"/>
</dbReference>
<dbReference type="EMBL" id="KL363316">
    <property type="protein sequence ID" value="KFD47739.1"/>
    <property type="molecule type" value="Genomic_DNA"/>
</dbReference>
<proteinExistence type="predicted"/>
<evidence type="ECO:0000313" key="4">
    <source>
        <dbReference type="Proteomes" id="UP000030764"/>
    </source>
</evidence>
<name>A0A085LRZ3_9BILA</name>